<name>A0A6J4E598_9PSED</name>
<evidence type="ECO:0000313" key="7">
    <source>
        <dbReference type="Proteomes" id="UP001054892"/>
    </source>
</evidence>
<evidence type="ECO:0000256" key="2">
    <source>
        <dbReference type="ARBA" id="ARBA00023002"/>
    </source>
</evidence>
<feature type="domain" description="Flavodoxin-like fold" evidence="3">
    <location>
        <begin position="1"/>
        <end position="207"/>
    </location>
</feature>
<dbReference type="PANTHER" id="PTHR10204:SF34">
    <property type="entry name" value="NAD(P)H DEHYDROGENASE [QUINONE] 1 ISOFORM 1"/>
    <property type="match status" value="1"/>
</dbReference>
<dbReference type="InterPro" id="IPR029039">
    <property type="entry name" value="Flavoprotein-like_sf"/>
</dbReference>
<dbReference type="PANTHER" id="PTHR10204">
    <property type="entry name" value="NAD P H OXIDOREDUCTASE-RELATED"/>
    <property type="match status" value="1"/>
</dbReference>
<dbReference type="EMBL" id="BQKM01000003">
    <property type="protein sequence ID" value="GJN52066.1"/>
    <property type="molecule type" value="Genomic_DNA"/>
</dbReference>
<evidence type="ECO:0000313" key="6">
    <source>
        <dbReference type="Proteomes" id="UP000509383"/>
    </source>
</evidence>
<evidence type="ECO:0000259" key="3">
    <source>
        <dbReference type="Pfam" id="PF02525"/>
    </source>
</evidence>
<organism evidence="4 6">
    <name type="scientific">Pseudomonas tohonis</name>
    <dbReference type="NCBI Taxonomy" id="2725477"/>
    <lineage>
        <taxon>Bacteria</taxon>
        <taxon>Pseudomonadati</taxon>
        <taxon>Pseudomonadota</taxon>
        <taxon>Gammaproteobacteria</taxon>
        <taxon>Pseudomonadales</taxon>
        <taxon>Pseudomonadaceae</taxon>
        <taxon>Pseudomonas</taxon>
    </lineage>
</organism>
<keyword evidence="7" id="KW-1185">Reference proteome</keyword>
<dbReference type="AlphaFoldDB" id="A0A6J4E598"/>
<protein>
    <submittedName>
        <fullName evidence="4">NAD(P)H quinone oxidoreductase</fullName>
    </submittedName>
</protein>
<dbReference type="Gene3D" id="3.40.50.360">
    <property type="match status" value="1"/>
</dbReference>
<evidence type="ECO:0000313" key="4">
    <source>
        <dbReference type="EMBL" id="BCG24575.1"/>
    </source>
</evidence>
<dbReference type="KEGG" id="ptw:TUM18999_27660"/>
<reference evidence="4 6" key="1">
    <citation type="submission" date="2020-05" db="EMBL/GenBank/DDBJ databases">
        <title>Characterization of novel class B3 metallo-beta-lactamase from novel Pseudomonas species.</title>
        <authorList>
            <person name="Yamada K."/>
            <person name="Aoki K."/>
            <person name="Ishii Y."/>
        </authorList>
    </citation>
    <scope>NUCLEOTIDE SEQUENCE [LARGE SCALE GENOMIC DNA]</scope>
    <source>
        <strain evidence="4 6">TUM18999</strain>
        <strain evidence="5 7">TUM20286</strain>
    </source>
</reference>
<comment type="similarity">
    <text evidence="1">Belongs to the NAD(P)H dehydrogenase (quinone) family.</text>
</comment>
<sequence>MNVLIVHAHPEPASFCSALCQAAAEHFRGLGASVEVSDLHAMGFDPVASERDFTERADADYLVYALEQRNAVKHGLLQPDIQAEIDKVRRCDLLILSFPVYWYSMPALLKGWIDRVFVSGLFYGGRRIFDQGGMRGKRALVCATLGGRERMFSAEGIHDDLRELFRPLLKGTLGYTGFDVLEPFFAYHVPYLDDAARGAILGDWRQRLAGIDGQAPLEMPVTGDYDAHFEARIR</sequence>
<dbReference type="Pfam" id="PF02525">
    <property type="entry name" value="Flavodoxin_2"/>
    <property type="match status" value="1"/>
</dbReference>
<dbReference type="Proteomes" id="UP000509383">
    <property type="component" value="Chromosome"/>
</dbReference>
<evidence type="ECO:0000313" key="5">
    <source>
        <dbReference type="EMBL" id="GJN52066.1"/>
    </source>
</evidence>
<keyword evidence="2" id="KW-0560">Oxidoreductase</keyword>
<accession>A0A6J4E598</accession>
<dbReference type="EMBL" id="AP023189">
    <property type="protein sequence ID" value="BCG24575.1"/>
    <property type="molecule type" value="Genomic_DNA"/>
</dbReference>
<dbReference type="InterPro" id="IPR003680">
    <property type="entry name" value="Flavodoxin_fold"/>
</dbReference>
<dbReference type="InterPro" id="IPR051545">
    <property type="entry name" value="NAD(P)H_dehydrogenase_qn"/>
</dbReference>
<dbReference type="GO" id="GO:0005829">
    <property type="term" value="C:cytosol"/>
    <property type="evidence" value="ECO:0007669"/>
    <property type="project" value="TreeGrafter"/>
</dbReference>
<evidence type="ECO:0000256" key="1">
    <source>
        <dbReference type="ARBA" id="ARBA00006252"/>
    </source>
</evidence>
<dbReference type="Proteomes" id="UP001054892">
    <property type="component" value="Unassembled WGS sequence"/>
</dbReference>
<dbReference type="RefSeq" id="WP_173175612.1">
    <property type="nucleotide sequence ID" value="NZ_AP023189.1"/>
</dbReference>
<dbReference type="SUPFAM" id="SSF52218">
    <property type="entry name" value="Flavoproteins"/>
    <property type="match status" value="1"/>
</dbReference>
<proteinExistence type="inferred from homology"/>
<dbReference type="GO" id="GO:0003955">
    <property type="term" value="F:NAD(P)H dehydrogenase (quinone) activity"/>
    <property type="evidence" value="ECO:0007669"/>
    <property type="project" value="TreeGrafter"/>
</dbReference>
<gene>
    <name evidence="4" type="ORF">TUM18999_27660</name>
    <name evidence="5" type="ORF">TUM20286_18180</name>
</gene>